<gene>
    <name evidence="4" type="ORF">LITE_LOCUS42136</name>
</gene>
<evidence type="ECO:0000256" key="2">
    <source>
        <dbReference type="SAM" id="Coils"/>
    </source>
</evidence>
<proteinExistence type="predicted"/>
<dbReference type="EMBL" id="CAMGYJ010000009">
    <property type="protein sequence ID" value="CAI0541520.1"/>
    <property type="molecule type" value="Genomic_DNA"/>
</dbReference>
<evidence type="ECO:0000313" key="4">
    <source>
        <dbReference type="EMBL" id="CAI0541520.1"/>
    </source>
</evidence>
<dbReference type="AlphaFoldDB" id="A0AAV0Q994"/>
<protein>
    <recommendedName>
        <fullName evidence="3">Ubiquitin carboxyl-terminal hydrolase 7 ICP0-binding domain-containing protein</fullName>
    </recommendedName>
</protein>
<dbReference type="GO" id="GO:0140096">
    <property type="term" value="F:catalytic activity, acting on a protein"/>
    <property type="evidence" value="ECO:0007669"/>
    <property type="project" value="UniProtKB-ARBA"/>
</dbReference>
<dbReference type="Pfam" id="PF12436">
    <property type="entry name" value="USP7_ICP0_bdg"/>
    <property type="match status" value="1"/>
</dbReference>
<keyword evidence="2" id="KW-0175">Coiled coil</keyword>
<sequence>MAIPSENQRNIKRLNTGQESNADREELQYVIIKVARDEDIRNAGWQEQNMCVEKHVPFNVFKEKVAAELGIPVQFQRFWRWAFRHNGGRDTGRGQWCKTELVFGSRNYVGSVMVKSSSKPADVVARLNEMAGYPLDENIDLYEEVMYEPNLMIELIDKELSFSSGQVLAAKLVELKTELDGSRSEAIDLRNQNQKLEEELKELRAKVNT</sequence>
<accession>A0AAV0Q994</accession>
<dbReference type="Proteomes" id="UP001154282">
    <property type="component" value="Unassembled WGS sequence"/>
</dbReference>
<evidence type="ECO:0000259" key="3">
    <source>
        <dbReference type="Pfam" id="PF12436"/>
    </source>
</evidence>
<dbReference type="InterPro" id="IPR024729">
    <property type="entry name" value="USP7_ICP0-binding_dom"/>
</dbReference>
<name>A0AAV0Q994_9ROSI</name>
<organism evidence="4 5">
    <name type="scientific">Linum tenue</name>
    <dbReference type="NCBI Taxonomy" id="586396"/>
    <lineage>
        <taxon>Eukaryota</taxon>
        <taxon>Viridiplantae</taxon>
        <taxon>Streptophyta</taxon>
        <taxon>Embryophyta</taxon>
        <taxon>Tracheophyta</taxon>
        <taxon>Spermatophyta</taxon>
        <taxon>Magnoliopsida</taxon>
        <taxon>eudicotyledons</taxon>
        <taxon>Gunneridae</taxon>
        <taxon>Pentapetalae</taxon>
        <taxon>rosids</taxon>
        <taxon>fabids</taxon>
        <taxon>Malpighiales</taxon>
        <taxon>Linaceae</taxon>
        <taxon>Linum</taxon>
    </lineage>
</organism>
<feature type="domain" description="Ubiquitin carboxyl-terminal hydrolase 7 ICP0-binding" evidence="3">
    <location>
        <begin position="107"/>
        <end position="167"/>
    </location>
</feature>
<dbReference type="Gene3D" id="3.10.20.90">
    <property type="entry name" value="Phosphatidylinositol 3-kinase Catalytic Subunit, Chain A, domain 1"/>
    <property type="match status" value="1"/>
</dbReference>
<evidence type="ECO:0000313" key="5">
    <source>
        <dbReference type="Proteomes" id="UP001154282"/>
    </source>
</evidence>
<feature type="coiled-coil region" evidence="2">
    <location>
        <begin position="172"/>
        <end position="209"/>
    </location>
</feature>
<keyword evidence="1" id="KW-0833">Ubl conjugation pathway</keyword>
<reference evidence="4" key="1">
    <citation type="submission" date="2022-08" db="EMBL/GenBank/DDBJ databases">
        <authorList>
            <person name="Gutierrez-Valencia J."/>
        </authorList>
    </citation>
    <scope>NUCLEOTIDE SEQUENCE</scope>
</reference>
<evidence type="ECO:0000256" key="1">
    <source>
        <dbReference type="ARBA" id="ARBA00022786"/>
    </source>
</evidence>
<comment type="caution">
    <text evidence="4">The sequence shown here is derived from an EMBL/GenBank/DDBJ whole genome shotgun (WGS) entry which is preliminary data.</text>
</comment>
<keyword evidence="5" id="KW-1185">Reference proteome</keyword>